<evidence type="ECO:0000256" key="1">
    <source>
        <dbReference type="SAM" id="MobiDB-lite"/>
    </source>
</evidence>
<comment type="caution">
    <text evidence="2">The sequence shown here is derived from an EMBL/GenBank/DDBJ whole genome shotgun (WGS) entry which is preliminary data.</text>
</comment>
<proteinExistence type="predicted"/>
<protein>
    <submittedName>
        <fullName evidence="2">Uncharacterized protein</fullName>
    </submittedName>
</protein>
<organism evidence="2 3">
    <name type="scientific">Forsythia ovata</name>
    <dbReference type="NCBI Taxonomy" id="205694"/>
    <lineage>
        <taxon>Eukaryota</taxon>
        <taxon>Viridiplantae</taxon>
        <taxon>Streptophyta</taxon>
        <taxon>Embryophyta</taxon>
        <taxon>Tracheophyta</taxon>
        <taxon>Spermatophyta</taxon>
        <taxon>Magnoliopsida</taxon>
        <taxon>eudicotyledons</taxon>
        <taxon>Gunneridae</taxon>
        <taxon>Pentapetalae</taxon>
        <taxon>asterids</taxon>
        <taxon>lamiids</taxon>
        <taxon>Lamiales</taxon>
        <taxon>Oleaceae</taxon>
        <taxon>Forsythieae</taxon>
        <taxon>Forsythia</taxon>
    </lineage>
</organism>
<dbReference type="AlphaFoldDB" id="A0ABD1SNA0"/>
<feature type="region of interest" description="Disordered" evidence="1">
    <location>
        <begin position="1"/>
        <end position="44"/>
    </location>
</feature>
<feature type="compositionally biased region" description="Basic and acidic residues" evidence="1">
    <location>
        <begin position="10"/>
        <end position="26"/>
    </location>
</feature>
<dbReference type="Proteomes" id="UP001604277">
    <property type="component" value="Unassembled WGS sequence"/>
</dbReference>
<keyword evidence="3" id="KW-1185">Reference proteome</keyword>
<name>A0ABD1SNA0_9LAMI</name>
<dbReference type="EMBL" id="JBFOLJ010000010">
    <property type="protein sequence ID" value="KAL2501219.1"/>
    <property type="molecule type" value="Genomic_DNA"/>
</dbReference>
<sequence length="102" mass="11567">MEKNTYMMSKGDRDTHPRKTNKRSDGEAEEAPEIAQPSRRGRLSKARLARNMELMAAQMLEMQRQQAAQIAVLNAYLQQGFILHAPSVYPPYRHLGLQGPGM</sequence>
<evidence type="ECO:0000313" key="2">
    <source>
        <dbReference type="EMBL" id="KAL2501219.1"/>
    </source>
</evidence>
<accession>A0ABD1SNA0</accession>
<reference evidence="3" key="1">
    <citation type="submission" date="2024-07" db="EMBL/GenBank/DDBJ databases">
        <title>Two chromosome-level genome assemblies of Korean endemic species Abeliophyllum distichum and Forsythia ovata (Oleaceae).</title>
        <authorList>
            <person name="Jang H."/>
        </authorList>
    </citation>
    <scope>NUCLEOTIDE SEQUENCE [LARGE SCALE GENOMIC DNA]</scope>
</reference>
<gene>
    <name evidence="2" type="ORF">Fot_35067</name>
</gene>
<evidence type="ECO:0000313" key="3">
    <source>
        <dbReference type="Proteomes" id="UP001604277"/>
    </source>
</evidence>